<gene>
    <name evidence="2" type="ORF">SAMN05216186_112149</name>
</gene>
<dbReference type="Proteomes" id="UP000198706">
    <property type="component" value="Unassembled WGS sequence"/>
</dbReference>
<accession>A0A1G9G9C3</accession>
<dbReference type="EMBL" id="FNFD01000012">
    <property type="protein sequence ID" value="SDK97256.1"/>
    <property type="molecule type" value="Genomic_DNA"/>
</dbReference>
<protein>
    <submittedName>
        <fullName evidence="2">Insertion element 4 transposase N-terminal</fullName>
    </submittedName>
</protein>
<feature type="domain" description="Transposase IS4 N-terminal" evidence="1">
    <location>
        <begin position="19"/>
        <end position="84"/>
    </location>
</feature>
<keyword evidence="3" id="KW-1185">Reference proteome</keyword>
<dbReference type="STRING" id="137658.SAMN05216186_112149"/>
<dbReference type="Pfam" id="PF13006">
    <property type="entry name" value="Nterm_IS4"/>
    <property type="match status" value="1"/>
</dbReference>
<dbReference type="InterPro" id="IPR024473">
    <property type="entry name" value="Transposases_IS4_N"/>
</dbReference>
<evidence type="ECO:0000259" key="1">
    <source>
        <dbReference type="Pfam" id="PF13006"/>
    </source>
</evidence>
<reference evidence="2 3" key="1">
    <citation type="submission" date="2016-10" db="EMBL/GenBank/DDBJ databases">
        <authorList>
            <person name="de Groot N.N."/>
        </authorList>
    </citation>
    <scope>NUCLEOTIDE SEQUENCE [LARGE SCALE GENOMIC DNA]</scope>
    <source>
        <strain evidence="2 3">JCM 21544</strain>
    </source>
</reference>
<name>A0A1G9G9C3_9PSED</name>
<sequence>MRLSRALALTHEIASTAHALDGLGELLDPELVRSAFETAGVATLRKRRLPLEAMIWCVIGMALFRRMSAWDVVNQMDIMLPGQRPLV</sequence>
<organism evidence="2 3">
    <name type="scientific">Pseudomonas indica</name>
    <dbReference type="NCBI Taxonomy" id="137658"/>
    <lineage>
        <taxon>Bacteria</taxon>
        <taxon>Pseudomonadati</taxon>
        <taxon>Pseudomonadota</taxon>
        <taxon>Gammaproteobacteria</taxon>
        <taxon>Pseudomonadales</taxon>
        <taxon>Pseudomonadaceae</taxon>
        <taxon>Pseudomonas</taxon>
    </lineage>
</organism>
<dbReference type="AlphaFoldDB" id="A0A1G9G9C3"/>
<evidence type="ECO:0000313" key="3">
    <source>
        <dbReference type="Proteomes" id="UP000198706"/>
    </source>
</evidence>
<proteinExistence type="predicted"/>
<evidence type="ECO:0000313" key="2">
    <source>
        <dbReference type="EMBL" id="SDK97256.1"/>
    </source>
</evidence>
<feature type="non-terminal residue" evidence="2">
    <location>
        <position position="87"/>
    </location>
</feature>